<dbReference type="Gene3D" id="3.40.50.880">
    <property type="match status" value="1"/>
</dbReference>
<dbReference type="OrthoDB" id="9759749at2"/>
<dbReference type="PANTHER" id="PTHR12993:SF23">
    <property type="entry name" value="N-ACETYLGLUCOSAMINYLPHOSPHATIDYLINOSITOL DEACETYLASE"/>
    <property type="match status" value="1"/>
</dbReference>
<feature type="chain" id="PRO_5009910999" evidence="1">
    <location>
        <begin position="20"/>
        <end position="830"/>
    </location>
</feature>
<dbReference type="RefSeq" id="WP_073047793.1">
    <property type="nucleotide sequence ID" value="NZ_FQUO01000022.1"/>
</dbReference>
<protein>
    <submittedName>
        <fullName evidence="2">N-acetylglucosaminyl deacetylase, LmbE family</fullName>
    </submittedName>
</protein>
<dbReference type="Gene3D" id="3.40.50.10320">
    <property type="entry name" value="LmbE-like"/>
    <property type="match status" value="1"/>
</dbReference>
<organism evidence="2 3">
    <name type="scientific">Cnuella takakiae</name>
    <dbReference type="NCBI Taxonomy" id="1302690"/>
    <lineage>
        <taxon>Bacteria</taxon>
        <taxon>Pseudomonadati</taxon>
        <taxon>Bacteroidota</taxon>
        <taxon>Chitinophagia</taxon>
        <taxon>Chitinophagales</taxon>
        <taxon>Chitinophagaceae</taxon>
        <taxon>Cnuella</taxon>
    </lineage>
</organism>
<name>A0A1M5I5P5_9BACT</name>
<dbReference type="Proteomes" id="UP000184368">
    <property type="component" value="Unassembled WGS sequence"/>
</dbReference>
<proteinExistence type="predicted"/>
<evidence type="ECO:0000313" key="3">
    <source>
        <dbReference type="Proteomes" id="UP000184368"/>
    </source>
</evidence>
<dbReference type="Pfam" id="PF02585">
    <property type="entry name" value="PIG-L"/>
    <property type="match status" value="1"/>
</dbReference>
<dbReference type="STRING" id="1302690.BUE76_15775"/>
<dbReference type="InterPro" id="IPR003737">
    <property type="entry name" value="GlcNAc_PI_deacetylase-related"/>
</dbReference>
<dbReference type="PANTHER" id="PTHR12993">
    <property type="entry name" value="N-ACETYLGLUCOSAMINYL-PHOSPHATIDYLINOSITOL DE-N-ACETYLASE-RELATED"/>
    <property type="match status" value="1"/>
</dbReference>
<reference evidence="2 3" key="1">
    <citation type="submission" date="2016-11" db="EMBL/GenBank/DDBJ databases">
        <authorList>
            <person name="Jaros S."/>
            <person name="Januszkiewicz K."/>
            <person name="Wedrychowicz H."/>
        </authorList>
    </citation>
    <scope>NUCLEOTIDE SEQUENCE [LARGE SCALE GENOMIC DNA]</scope>
    <source>
        <strain evidence="2 3">DSM 26897</strain>
    </source>
</reference>
<evidence type="ECO:0000256" key="1">
    <source>
        <dbReference type="SAM" id="SignalP"/>
    </source>
</evidence>
<dbReference type="GO" id="GO:0000225">
    <property type="term" value="F:N-acetylglucosaminylphosphatidylinositol deacetylase activity"/>
    <property type="evidence" value="ECO:0007669"/>
    <property type="project" value="TreeGrafter"/>
</dbReference>
<dbReference type="InterPro" id="IPR024078">
    <property type="entry name" value="LmbE-like_dom_sf"/>
</dbReference>
<sequence length="830" mass="92243">MKKTLAIIGLALCCFAAKAQQTVTSADIFLGLKKLNVLGSVLYVAAHPDDENTRLLTWLSKDRLYRTGYLSLTRGDGGQNLIGDEQGVALGMIRTQELLAARRIDGAEQFFSRAFDFGFSKNPQETFTKWDRETILADVVWTIRRFQPDVIITRFPTTGEGGHGHHTASAILANEAFKAAADPKRFPDQLKWVQPWQAKRILWNTFNFGGNNTQRPDQFTIDVGGFNPVLGKSYGEIAAESRSQHKSQGFGVPRSRGAAMEYFATTGGSAPTSDILEGVETDWKRVAGGAEVAALIKAASTSFDFLQPQKSLPQLAAIYKALEKLPEGYWRNQKMGEVRQLMAWCSGLFMEATTSVQNAVKGDTLRVGINVINRNDAPVKWNRFSLAGRDTLLNTALPANRNIGFVHHVYVAPELPNTQPYWLREKMQEGMFTIRDQQLIGQPDITPAFTASFSLDIAGVPVQFNLPVQYKYTDPVKGELLQPVFVMPAATVFSTPDLMIYPKGAEQPKAMQVQLNANRRLQASAAVAVRSSDKEITQPYQPLALEKNAARTFNFTIDPKQVEGRERDALQAFATIKEGNNEQEAYLSTTSINYDHIPTIRYFYNDDVKMLHFPLKTVGKRIGYITGAGDKVPAALEEMGYEVVVLDEKGLLRNNLQQYDAIITGVRAYNTNDWLQPQYEKLMQYVQEGGNLIVQYNTSSQVGPLKARIAPYPFDITRNRVTDENAAVSFLLPNHPVLNFPNKIGADDFKGWIQERSIYHGTSPDPAFEKVLGMSDPGESSDGGSLMIAKYGKGFFTYTGLVFFRELPAGVPGAYRLMANLIALNNKKAF</sequence>
<feature type="signal peptide" evidence="1">
    <location>
        <begin position="1"/>
        <end position="19"/>
    </location>
</feature>
<keyword evidence="1" id="KW-0732">Signal</keyword>
<evidence type="ECO:0000313" key="2">
    <source>
        <dbReference type="EMBL" id="SHG23615.1"/>
    </source>
</evidence>
<dbReference type="AlphaFoldDB" id="A0A1M5I5P5"/>
<dbReference type="SUPFAM" id="SSF102588">
    <property type="entry name" value="LmbE-like"/>
    <property type="match status" value="1"/>
</dbReference>
<accession>A0A1M5I5P5</accession>
<dbReference type="InterPro" id="IPR029062">
    <property type="entry name" value="Class_I_gatase-like"/>
</dbReference>
<dbReference type="EMBL" id="FQUO01000022">
    <property type="protein sequence ID" value="SHG23615.1"/>
    <property type="molecule type" value="Genomic_DNA"/>
</dbReference>
<keyword evidence="3" id="KW-1185">Reference proteome</keyword>
<gene>
    <name evidence="2" type="ORF">SAMN05444008_1229</name>
</gene>
<dbReference type="SUPFAM" id="SSF52317">
    <property type="entry name" value="Class I glutamine amidotransferase-like"/>
    <property type="match status" value="1"/>
</dbReference>